<keyword evidence="3" id="KW-0539">Nucleus</keyword>
<keyword evidence="6" id="KW-1185">Reference proteome</keyword>
<dbReference type="GO" id="GO:0031965">
    <property type="term" value="C:nuclear membrane"/>
    <property type="evidence" value="ECO:0007669"/>
    <property type="project" value="TreeGrafter"/>
</dbReference>
<dbReference type="EMBL" id="VCGU01000008">
    <property type="protein sequence ID" value="TRY71795.1"/>
    <property type="molecule type" value="Genomic_DNA"/>
</dbReference>
<feature type="region of interest" description="Disordered" evidence="4">
    <location>
        <begin position="137"/>
        <end position="156"/>
    </location>
</feature>
<reference evidence="5 6" key="1">
    <citation type="journal article" date="2018" name="Nat. Ecol. Evol.">
        <title>Genomic signatures of mitonuclear coevolution across populations of Tigriopus californicus.</title>
        <authorList>
            <person name="Barreto F.S."/>
            <person name="Watson E.T."/>
            <person name="Lima T.G."/>
            <person name="Willett C.S."/>
            <person name="Edmands S."/>
            <person name="Li W."/>
            <person name="Burton R.S."/>
        </authorList>
    </citation>
    <scope>NUCLEOTIDE SEQUENCE [LARGE SCALE GENOMIC DNA]</scope>
    <source>
        <strain evidence="5 6">San Diego</strain>
    </source>
</reference>
<evidence type="ECO:0000256" key="2">
    <source>
        <dbReference type="ARBA" id="ARBA00006199"/>
    </source>
</evidence>
<sequence>MEPDNLPQQILLHFQGGTTGETPAMILSPTTRRRQRGRGVVVLDNVTAASNMTNRTAFTPEFLNRFDGASNNLPGLMATPSPDELVIQARGRRRFPLTFSPDVYHTPVRQRHRMSSLASASQTNPGMTRLLLPTRTSPRKRLTLSDSPPNRSSTRCCSVFETPSPDARLKRSPISKKCKLALDTQLSDTPLNTLMKGLSQSQLTGLMAKLMAQHPELEREVAELMPQPDLAPLEERLNYLKRNVFKSLPNTRLESKSDSLAYNRVATHLVALKKALSDQSKQLLDSCQWGATVDHTIMAWNYVKATPVWDNSPHNNVRRQSFKILAVNCLHALKRGDWSPTVCQDIRNRLGPLEKESEDITPCLKHLDFIIQAGEVVHP</sequence>
<comment type="caution">
    <text evidence="5">The sequence shown here is derived from an EMBL/GenBank/DDBJ whole genome shotgun (WGS) entry which is preliminary data.</text>
</comment>
<evidence type="ECO:0000256" key="4">
    <source>
        <dbReference type="SAM" id="MobiDB-lite"/>
    </source>
</evidence>
<dbReference type="GO" id="GO:0070628">
    <property type="term" value="F:proteasome binding"/>
    <property type="evidence" value="ECO:0007669"/>
    <property type="project" value="TreeGrafter"/>
</dbReference>
<dbReference type="OrthoDB" id="10061064at2759"/>
<dbReference type="OMA" id="KQQLWPG"/>
<dbReference type="AlphaFoldDB" id="A0A553P266"/>
<dbReference type="InterPro" id="IPR038422">
    <property type="entry name" value="Cut8/Sts1_sf"/>
</dbReference>
<dbReference type="Pfam" id="PF08559">
    <property type="entry name" value="Cut8"/>
    <property type="match status" value="1"/>
</dbReference>
<dbReference type="PANTHER" id="PTHR28032:SF1">
    <property type="entry name" value="FI02826P"/>
    <property type="match status" value="1"/>
</dbReference>
<comment type="subcellular location">
    <subcellularLocation>
        <location evidence="1">Nucleus</location>
    </subcellularLocation>
</comment>
<evidence type="ECO:0000256" key="3">
    <source>
        <dbReference type="ARBA" id="ARBA00023242"/>
    </source>
</evidence>
<proteinExistence type="inferred from homology"/>
<dbReference type="PANTHER" id="PTHR28032">
    <property type="entry name" value="FI02826P"/>
    <property type="match status" value="1"/>
</dbReference>
<feature type="compositionally biased region" description="Polar residues" evidence="4">
    <location>
        <begin position="144"/>
        <end position="156"/>
    </location>
</feature>
<evidence type="ECO:0000313" key="5">
    <source>
        <dbReference type="EMBL" id="TRY71795.1"/>
    </source>
</evidence>
<protein>
    <submittedName>
        <fullName evidence="5">Uncharacterized protein</fullName>
    </submittedName>
</protein>
<dbReference type="GO" id="GO:0031144">
    <property type="term" value="P:proteasome localization"/>
    <property type="evidence" value="ECO:0007669"/>
    <property type="project" value="InterPro"/>
</dbReference>
<dbReference type="Proteomes" id="UP000318571">
    <property type="component" value="Chromosome 7"/>
</dbReference>
<gene>
    <name evidence="5" type="ORF">TCAL_01054</name>
</gene>
<comment type="similarity">
    <text evidence="2">Belongs to the cut8/STS1 family.</text>
</comment>
<accession>A0A553P266</accession>
<dbReference type="Gene3D" id="1.20.58.1590">
    <property type="entry name" value="Tethering factor for nuclear proteasome Cut8/Sts1"/>
    <property type="match status" value="1"/>
</dbReference>
<organism evidence="5 6">
    <name type="scientific">Tigriopus californicus</name>
    <name type="common">Marine copepod</name>
    <dbReference type="NCBI Taxonomy" id="6832"/>
    <lineage>
        <taxon>Eukaryota</taxon>
        <taxon>Metazoa</taxon>
        <taxon>Ecdysozoa</taxon>
        <taxon>Arthropoda</taxon>
        <taxon>Crustacea</taxon>
        <taxon>Multicrustacea</taxon>
        <taxon>Hexanauplia</taxon>
        <taxon>Copepoda</taxon>
        <taxon>Harpacticoida</taxon>
        <taxon>Harpacticidae</taxon>
        <taxon>Tigriopus</taxon>
    </lineage>
</organism>
<dbReference type="InterPro" id="IPR013868">
    <property type="entry name" value="Cut8/Sts1_fam"/>
</dbReference>
<evidence type="ECO:0000256" key="1">
    <source>
        <dbReference type="ARBA" id="ARBA00004123"/>
    </source>
</evidence>
<dbReference type="GO" id="GO:0071630">
    <property type="term" value="P:nuclear protein quality control by the ubiquitin-proteasome system"/>
    <property type="evidence" value="ECO:0007669"/>
    <property type="project" value="InterPro"/>
</dbReference>
<name>A0A553P266_TIGCA</name>
<evidence type="ECO:0000313" key="6">
    <source>
        <dbReference type="Proteomes" id="UP000318571"/>
    </source>
</evidence>